<organism evidence="3 4">
    <name type="scientific">Streptomyces luteolifulvus</name>
    <dbReference type="NCBI Taxonomy" id="2615112"/>
    <lineage>
        <taxon>Bacteria</taxon>
        <taxon>Bacillati</taxon>
        <taxon>Actinomycetota</taxon>
        <taxon>Actinomycetes</taxon>
        <taxon>Kitasatosporales</taxon>
        <taxon>Streptomycetaceae</taxon>
        <taxon>Streptomyces</taxon>
    </lineage>
</organism>
<dbReference type="Proteomes" id="UP000442707">
    <property type="component" value="Unassembled WGS sequence"/>
</dbReference>
<sequence>MSAHPDRSRVRLLFAATAVALAALTLTACKDGEGLRDEGPSSAGVPSTTATSGSESPPPGDR</sequence>
<accession>A0A6H9UWS7</accession>
<feature type="region of interest" description="Disordered" evidence="1">
    <location>
        <begin position="31"/>
        <end position="62"/>
    </location>
</feature>
<feature type="compositionally biased region" description="Polar residues" evidence="1">
    <location>
        <begin position="44"/>
        <end position="55"/>
    </location>
</feature>
<evidence type="ECO:0000256" key="1">
    <source>
        <dbReference type="SAM" id="MobiDB-lite"/>
    </source>
</evidence>
<name>A0A6H9UWS7_9ACTN</name>
<feature type="signal peptide" evidence="2">
    <location>
        <begin position="1"/>
        <end position="22"/>
    </location>
</feature>
<dbReference type="PROSITE" id="PS51257">
    <property type="entry name" value="PROKAR_LIPOPROTEIN"/>
    <property type="match status" value="1"/>
</dbReference>
<evidence type="ECO:0000256" key="2">
    <source>
        <dbReference type="SAM" id="SignalP"/>
    </source>
</evidence>
<evidence type="ECO:0000313" key="4">
    <source>
        <dbReference type="Proteomes" id="UP000442707"/>
    </source>
</evidence>
<dbReference type="EMBL" id="VZRB01000016">
    <property type="protein sequence ID" value="KAB1144256.1"/>
    <property type="molecule type" value="Genomic_DNA"/>
</dbReference>
<protein>
    <submittedName>
        <fullName evidence="3">Uncharacterized protein</fullName>
    </submittedName>
</protein>
<keyword evidence="2" id="KW-0732">Signal</keyword>
<keyword evidence="4" id="KW-1185">Reference proteome</keyword>
<feature type="chain" id="PRO_5038378457" evidence="2">
    <location>
        <begin position="23"/>
        <end position="62"/>
    </location>
</feature>
<proteinExistence type="predicted"/>
<reference evidence="3 4" key="1">
    <citation type="submission" date="2019-09" db="EMBL/GenBank/DDBJ databases">
        <title>Screening of Novel Bioactive Compounds from Soil-Associated.</title>
        <authorList>
            <person name="Zhao S."/>
        </authorList>
    </citation>
    <scope>NUCLEOTIDE SEQUENCE [LARGE SCALE GENOMIC DNA]</scope>
    <source>
        <strain evidence="3 4">HIT-DPA4</strain>
    </source>
</reference>
<evidence type="ECO:0000313" key="3">
    <source>
        <dbReference type="EMBL" id="KAB1144256.1"/>
    </source>
</evidence>
<dbReference type="RefSeq" id="WP_150951022.1">
    <property type="nucleotide sequence ID" value="NZ_VZRB01000016.1"/>
</dbReference>
<gene>
    <name evidence="3" type="ORF">F7R91_23190</name>
</gene>
<comment type="caution">
    <text evidence="3">The sequence shown here is derived from an EMBL/GenBank/DDBJ whole genome shotgun (WGS) entry which is preliminary data.</text>
</comment>
<dbReference type="AlphaFoldDB" id="A0A6H9UWS7"/>